<proteinExistence type="predicted"/>
<name>A0A069SKY7_PHOVU</name>
<organism evidence="1 2">
    <name type="scientific">Phocaeicola vulgatus str. 3975 RP4</name>
    <dbReference type="NCBI Taxonomy" id="1339352"/>
    <lineage>
        <taxon>Bacteria</taxon>
        <taxon>Pseudomonadati</taxon>
        <taxon>Bacteroidota</taxon>
        <taxon>Bacteroidia</taxon>
        <taxon>Bacteroidales</taxon>
        <taxon>Bacteroidaceae</taxon>
        <taxon>Phocaeicola</taxon>
    </lineage>
</organism>
<gene>
    <name evidence="1" type="ORF">M099_3002</name>
</gene>
<dbReference type="GeneID" id="99673112"/>
<evidence type="ECO:0000313" key="1">
    <source>
        <dbReference type="EMBL" id="KDS51919.1"/>
    </source>
</evidence>
<dbReference type="RefSeq" id="WP_005648588.1">
    <property type="nucleotide sequence ID" value="NZ_JNHM01000051.1"/>
</dbReference>
<reference evidence="1 2" key="1">
    <citation type="submission" date="2014-04" db="EMBL/GenBank/DDBJ databases">
        <authorList>
            <person name="Sears C."/>
            <person name="Carroll K."/>
            <person name="Sack B.R."/>
            <person name="Qadri F."/>
            <person name="Myers L.L."/>
            <person name="Chung G.-T."/>
            <person name="Escheverria P."/>
            <person name="Fraser C.M."/>
            <person name="Sadzewicz L."/>
            <person name="Shefchek K.A."/>
            <person name="Tallon L."/>
            <person name="Das S.P."/>
            <person name="Daugherty S."/>
            <person name="Mongodin E.F."/>
        </authorList>
    </citation>
    <scope>NUCLEOTIDE SEQUENCE [LARGE SCALE GENOMIC DNA]</scope>
    <source>
        <strain evidence="1 2">3975 RP4</strain>
    </source>
</reference>
<evidence type="ECO:0000313" key="2">
    <source>
        <dbReference type="Proteomes" id="UP000027661"/>
    </source>
</evidence>
<dbReference type="AlphaFoldDB" id="A0A069SKY7"/>
<evidence type="ECO:0008006" key="3">
    <source>
        <dbReference type="Google" id="ProtNLM"/>
    </source>
</evidence>
<dbReference type="EMBL" id="JNHM01000051">
    <property type="protein sequence ID" value="KDS51919.1"/>
    <property type="molecule type" value="Genomic_DNA"/>
</dbReference>
<protein>
    <recommendedName>
        <fullName evidence="3">Exo-poly-alpha-D-galacturonosidase</fullName>
    </recommendedName>
</protein>
<dbReference type="Proteomes" id="UP000027661">
    <property type="component" value="Unassembled WGS sequence"/>
</dbReference>
<dbReference type="PATRIC" id="fig|1339352.3.peg.2872"/>
<accession>A0A069SKY7</accession>
<comment type="caution">
    <text evidence="1">The sequence shown here is derived from an EMBL/GenBank/DDBJ whole genome shotgun (WGS) entry which is preliminary data.</text>
</comment>
<sequence>MKSTEYIEWDKLEQIPFCLCRIAEDEENQEIDVYYLDKRVCHDYDHVGHYFRTAIIMFRRIRNITADWVNLKNLWLLRDCIRENFNHGLEVDDLIFGETFDGEDPETIKPLTKERLFKIKKVIQEKDPYATV</sequence>